<organism evidence="1 2">
    <name type="scientific">Racocetra persica</name>
    <dbReference type="NCBI Taxonomy" id="160502"/>
    <lineage>
        <taxon>Eukaryota</taxon>
        <taxon>Fungi</taxon>
        <taxon>Fungi incertae sedis</taxon>
        <taxon>Mucoromycota</taxon>
        <taxon>Glomeromycotina</taxon>
        <taxon>Glomeromycetes</taxon>
        <taxon>Diversisporales</taxon>
        <taxon>Gigasporaceae</taxon>
        <taxon>Racocetra</taxon>
    </lineage>
</organism>
<dbReference type="Proteomes" id="UP000789920">
    <property type="component" value="Unassembled WGS sequence"/>
</dbReference>
<dbReference type="EMBL" id="CAJVQC010002101">
    <property type="protein sequence ID" value="CAG8505647.1"/>
    <property type="molecule type" value="Genomic_DNA"/>
</dbReference>
<evidence type="ECO:0000313" key="2">
    <source>
        <dbReference type="Proteomes" id="UP000789920"/>
    </source>
</evidence>
<gene>
    <name evidence="1" type="ORF">RPERSI_LOCUS2023</name>
</gene>
<feature type="non-terminal residue" evidence="1">
    <location>
        <position position="1"/>
    </location>
</feature>
<reference evidence="1" key="1">
    <citation type="submission" date="2021-06" db="EMBL/GenBank/DDBJ databases">
        <authorList>
            <person name="Kallberg Y."/>
            <person name="Tangrot J."/>
            <person name="Rosling A."/>
        </authorList>
    </citation>
    <scope>NUCLEOTIDE SEQUENCE</scope>
    <source>
        <strain evidence="1">MA461A</strain>
    </source>
</reference>
<protein>
    <submittedName>
        <fullName evidence="1">7171_t:CDS:1</fullName>
    </submittedName>
</protein>
<accession>A0ACA9L3T4</accession>
<sequence length="335" mass="39559">YTPFLTLMEINDTLILNWTPFFGEQTWEHYRIDYCGSDLPPCLITHNPTYLIQSHLLVFHAPDMNWEELPDKEIRNIYNNKIPWVYYSAEAPAREWEFDDDKMKMFEFSLSYRLDSDFPSTYLDEDLTTIIRSPSYQFKDRKQVPVAWVVSNCHASNGRHYYVKELLKYIDIDIYGKCINNQEMLDRVVPIVDGPSDYTPFAPTNHSLIQIDQFSSPEDLASHILSLSENEQAYTSYLSYKNNSTPLSEEFVKYWQGYNHQTGIFGYDFRGGRCKLCKLANQLRNFNNNNSSANNLFKDIFDDEIKPKKLLYADRSCIFGKYNKYWNPFFMPDNQ</sequence>
<proteinExistence type="predicted"/>
<evidence type="ECO:0000313" key="1">
    <source>
        <dbReference type="EMBL" id="CAG8505647.1"/>
    </source>
</evidence>
<name>A0ACA9L3T4_9GLOM</name>
<keyword evidence="2" id="KW-1185">Reference proteome</keyword>
<comment type="caution">
    <text evidence="1">The sequence shown here is derived from an EMBL/GenBank/DDBJ whole genome shotgun (WGS) entry which is preliminary data.</text>
</comment>